<accession>A0ABY4KF24</accession>
<name>A0ABY4KF24_9FLAO</name>
<dbReference type="EMBL" id="CP096205">
    <property type="protein sequence ID" value="UPQ78930.1"/>
    <property type="molecule type" value="Genomic_DNA"/>
</dbReference>
<evidence type="ECO:0000313" key="2">
    <source>
        <dbReference type="Proteomes" id="UP000830583"/>
    </source>
</evidence>
<gene>
    <name evidence="1" type="ORF">M0M57_15085</name>
</gene>
<evidence type="ECO:0008006" key="3">
    <source>
        <dbReference type="Google" id="ProtNLM"/>
    </source>
</evidence>
<proteinExistence type="predicted"/>
<sequence>MKTISLLSTLFFSFLCIGQNIDSLVSKRKNLEWINELKQINSKEEKIKKIIEKIKSDSIVSKPDISERIVIKVDEGEDVSDGIKKGAKCKIIFVLTQKNSTRLIDLNQYPKNSIILNYFNSISIDSIEIIEGDKAVSVFGTSATCGVVVLKSNNRKLKRTIKKSLKG</sequence>
<evidence type="ECO:0000313" key="1">
    <source>
        <dbReference type="EMBL" id="UPQ78930.1"/>
    </source>
</evidence>
<keyword evidence="2" id="KW-1185">Reference proteome</keyword>
<protein>
    <recommendedName>
        <fullName evidence="3">TonB-dependent receptor plug domain-containing protein</fullName>
    </recommendedName>
</protein>
<dbReference type="RefSeq" id="WP_248433918.1">
    <property type="nucleotide sequence ID" value="NZ_CP096205.1"/>
</dbReference>
<organism evidence="1 2">
    <name type="scientific">Flavobacterium azooxidireducens</name>
    <dbReference type="NCBI Taxonomy" id="1871076"/>
    <lineage>
        <taxon>Bacteria</taxon>
        <taxon>Pseudomonadati</taxon>
        <taxon>Bacteroidota</taxon>
        <taxon>Flavobacteriia</taxon>
        <taxon>Flavobacteriales</taxon>
        <taxon>Flavobacteriaceae</taxon>
        <taxon>Flavobacterium</taxon>
    </lineage>
</organism>
<reference evidence="1" key="1">
    <citation type="submission" date="2022-04" db="EMBL/GenBank/DDBJ databases">
        <title>Consumption of N2O by Flavobacterium azooxidireducens sp. nov. isolated from Decomposing Leaf Litter of Phragmites australis (Cav.).</title>
        <authorList>
            <person name="Behrendt U."/>
            <person name="Spanner T."/>
            <person name="Augustin J."/>
            <person name="Horn M.A."/>
            <person name="Kolb S."/>
            <person name="Ulrich A."/>
        </authorList>
    </citation>
    <scope>NUCLEOTIDE SEQUENCE</scope>
    <source>
        <strain evidence="1">IGB 4-14</strain>
    </source>
</reference>
<dbReference type="Proteomes" id="UP000830583">
    <property type="component" value="Chromosome"/>
</dbReference>